<gene>
    <name evidence="2" type="ORF">HD594_000753</name>
</gene>
<keyword evidence="3" id="KW-1185">Reference proteome</keyword>
<feature type="transmembrane region" description="Helical" evidence="1">
    <location>
        <begin position="206"/>
        <end position="226"/>
    </location>
</feature>
<keyword evidence="1" id="KW-1133">Transmembrane helix</keyword>
<feature type="transmembrane region" description="Helical" evidence="1">
    <location>
        <begin position="246"/>
        <end position="263"/>
    </location>
</feature>
<accession>A0A7X0FMW0</accession>
<evidence type="ECO:0000313" key="2">
    <source>
        <dbReference type="EMBL" id="MBB6390440.1"/>
    </source>
</evidence>
<dbReference type="RefSeq" id="WP_184749688.1">
    <property type="nucleotide sequence ID" value="NZ_BAAAJR010000003.1"/>
</dbReference>
<dbReference type="AlphaFoldDB" id="A0A7X0FMW0"/>
<sequence length="355" mass="38060">MSTSTSPQEGRRARLAAVVREFDGRTERSLESLAITGGVVSFIAVASLALLVFRLDAAPISGPGSIGQFAAISGAVVAMVSFVVGRFVVVRRHGERMRLPDYLDTLALAVAHGVIALLTWTLLSVILEESFIGAEVFALPLLVLAGAAAAVTGYLAFYSATHMDLMLLAVLLAVFLAEGIVASMLTASDPLWWQDHLSSLGVTGDISALAFNLTLIVAGLIVTTLARYVTIDIPTPHPTGLRNMRVSLILVGILLALVGVFHVDRFFWIHTFAASGMAIAFGVAAIGIRWWIPDMPKTFMALGWWFFAVILLLAVYYAFGIYTLTAVELVAGVLVFTWIILLIRNAAALQADTQD</sequence>
<reference evidence="2 3" key="1">
    <citation type="submission" date="2020-08" db="EMBL/GenBank/DDBJ databases">
        <title>Sequencing the genomes of 1000 actinobacteria strains.</title>
        <authorList>
            <person name="Klenk H.-P."/>
        </authorList>
    </citation>
    <scope>NUCLEOTIDE SEQUENCE [LARGE SCALE GENOMIC DNA]</scope>
    <source>
        <strain evidence="2 3">DSM 12511</strain>
    </source>
</reference>
<feature type="transmembrane region" description="Helical" evidence="1">
    <location>
        <begin position="269"/>
        <end position="292"/>
    </location>
</feature>
<evidence type="ECO:0000313" key="3">
    <source>
        <dbReference type="Proteomes" id="UP000537775"/>
    </source>
</evidence>
<keyword evidence="1" id="KW-0812">Transmembrane</keyword>
<feature type="transmembrane region" description="Helical" evidence="1">
    <location>
        <begin position="65"/>
        <end position="90"/>
    </location>
</feature>
<feature type="transmembrane region" description="Helical" evidence="1">
    <location>
        <begin position="102"/>
        <end position="125"/>
    </location>
</feature>
<dbReference type="EMBL" id="JACHML010000001">
    <property type="protein sequence ID" value="MBB6390440.1"/>
    <property type="molecule type" value="Genomic_DNA"/>
</dbReference>
<keyword evidence="1" id="KW-0472">Membrane</keyword>
<evidence type="ECO:0000256" key="1">
    <source>
        <dbReference type="SAM" id="Phobius"/>
    </source>
</evidence>
<protein>
    <submittedName>
        <fullName evidence="2">Putative membrane protein</fullName>
    </submittedName>
</protein>
<dbReference type="Proteomes" id="UP000537775">
    <property type="component" value="Unassembled WGS sequence"/>
</dbReference>
<feature type="transmembrane region" description="Helical" evidence="1">
    <location>
        <begin position="299"/>
        <end position="319"/>
    </location>
</feature>
<proteinExistence type="predicted"/>
<organism evidence="2 3">
    <name type="scientific">Microbacterium thalassium</name>
    <dbReference type="NCBI Taxonomy" id="362649"/>
    <lineage>
        <taxon>Bacteria</taxon>
        <taxon>Bacillati</taxon>
        <taxon>Actinomycetota</taxon>
        <taxon>Actinomycetes</taxon>
        <taxon>Micrococcales</taxon>
        <taxon>Microbacteriaceae</taxon>
        <taxon>Microbacterium</taxon>
    </lineage>
</organism>
<feature type="transmembrane region" description="Helical" evidence="1">
    <location>
        <begin position="165"/>
        <end position="186"/>
    </location>
</feature>
<name>A0A7X0FMW0_9MICO</name>
<comment type="caution">
    <text evidence="2">The sequence shown here is derived from an EMBL/GenBank/DDBJ whole genome shotgun (WGS) entry which is preliminary data.</text>
</comment>
<feature type="transmembrane region" description="Helical" evidence="1">
    <location>
        <begin position="137"/>
        <end position="158"/>
    </location>
</feature>
<feature type="transmembrane region" description="Helical" evidence="1">
    <location>
        <begin position="325"/>
        <end position="343"/>
    </location>
</feature>
<feature type="transmembrane region" description="Helical" evidence="1">
    <location>
        <begin position="33"/>
        <end position="53"/>
    </location>
</feature>